<dbReference type="Proteomes" id="UP000005638">
    <property type="component" value="Chromosome"/>
</dbReference>
<evidence type="ECO:0000313" key="2">
    <source>
        <dbReference type="Proteomes" id="UP000005638"/>
    </source>
</evidence>
<dbReference type="HOGENOM" id="CLU_586297_0_0_10"/>
<sequence length="463" mass="53576">MKKMILLLSINLLLSCSKDKELNDLKPDDKTNMTTDVVVSVDPTEEELMKYFDIESTQDIDKAANNITTIRESKKIEAKELSVKEAIIEKKDVEQGIITVKVSGKFAAKVFSKTYTFSNFVQKPYDSYMLSRANVSWKPEFEKKPEELTGIDFDAFYRLNKKDLITMEYLSKWVDIYSSNPPSGKFYKFTPEDLKNTEIVEVTYTDRAFNFRIKYKNTVGNYMRLSFDKNVYYKTKVSLNKDQIKKYYVQGTFEYFGDFYADLTNVSNDFNLELVDNSKNLDRSENAISCRLSLLTKNDVELANFEYDFEGFKPLSDLSKELVVQTTSELNQYMIRYLINTPDGNVLEKVKKTSHRWIKMAQFGVIRKDNIINTLGGSSVIRLPDNQLALKLRNGEATQNNISVEALLPISTRVLHQDILLINPYFQINSAVKKQGKLIVELELYNVNEQSLKNLKREIEIEL</sequence>
<keyword evidence="2" id="KW-1185">Reference proteome</keyword>
<dbReference type="RefSeq" id="WP_014165645.1">
    <property type="nucleotide sequence ID" value="NC_016510.2"/>
</dbReference>
<accession>G8X709</accession>
<evidence type="ECO:0008006" key="3">
    <source>
        <dbReference type="Google" id="ProtNLM"/>
    </source>
</evidence>
<gene>
    <name evidence="1" type="ordered locus">FCOL_07765</name>
</gene>
<reference evidence="1 2" key="1">
    <citation type="journal article" date="2012" name="J. Bacteriol.">
        <title>Genome Sequence of the Fish Pathogen Flavobacterium columnare ATCC 49512.</title>
        <authorList>
            <person name="Tekedar H.C."/>
            <person name="Karsi A."/>
            <person name="Gillaspy A.F."/>
            <person name="Dyer D.W."/>
            <person name="Benton N.R."/>
            <person name="Zaitshik J."/>
            <person name="Vamenta S."/>
            <person name="Banes M.M."/>
            <person name="Gulsoy N."/>
            <person name="Aboko-Cole M."/>
            <person name="Waldbieser G.C."/>
            <person name="Lawrence M.L."/>
        </authorList>
    </citation>
    <scope>NUCLEOTIDE SEQUENCE [LARGE SCALE GENOMIC DNA]</scope>
    <source>
        <strain evidence="2">ATCC 49512 / CIP 103533 / TG 44/87</strain>
    </source>
</reference>
<dbReference type="eggNOG" id="ENOG5033S95">
    <property type="taxonomic scope" value="Bacteria"/>
</dbReference>
<dbReference type="EMBL" id="CP003222">
    <property type="protein sequence ID" value="AEW86370.1"/>
    <property type="molecule type" value="Genomic_DNA"/>
</dbReference>
<dbReference type="PROSITE" id="PS51257">
    <property type="entry name" value="PROKAR_LIPOPROTEIN"/>
    <property type="match status" value="1"/>
</dbReference>
<evidence type="ECO:0000313" key="1">
    <source>
        <dbReference type="EMBL" id="AEW86370.1"/>
    </source>
</evidence>
<organism evidence="1 2">
    <name type="scientific">Flavobacterium columnare (strain ATCC 49512 / CIP 103533 / TG 44/87)</name>
    <dbReference type="NCBI Taxonomy" id="1041826"/>
    <lineage>
        <taxon>Bacteria</taxon>
        <taxon>Pseudomonadati</taxon>
        <taxon>Bacteroidota</taxon>
        <taxon>Flavobacteriia</taxon>
        <taxon>Flavobacteriales</taxon>
        <taxon>Flavobacteriaceae</taxon>
        <taxon>Flavobacterium</taxon>
    </lineage>
</organism>
<dbReference type="AlphaFoldDB" id="G8X709"/>
<proteinExistence type="predicted"/>
<dbReference type="KEGG" id="fco:FCOL_07765"/>
<name>G8X709_FLACA</name>
<protein>
    <recommendedName>
        <fullName evidence="3">Lipoprotein</fullName>
    </recommendedName>
</protein>